<sequence length="566" mass="64098">MSENAEIGYVISAGIEGTAMLIKGSVVAVQALMKLMQWMAKRVKTGHLKPREYRDLQRFIQQSKGNINYLNVPAEDARYIGQVKEDLQKMKVPYHILPDLNAGDGMMQIVYPAEYKEMVTTWFQNYCTQRLEEGNFKQQKTLTALAGGEAKTGIVTIPTEDVKLLDEMEADFEDMHLSYCLMPDVNVGDGTREVLYAKQDEEKIKHWLENFCQKHIVQGGEKTAKELQTMAGNKSQVGFINIPANKGKETLKQMREDFQMMGVNYHVMDDMRAGDGLVQVMYLKKDETAVRNWYSNYATDQLIKGGEHEYKDLINLTNGKTQIVSMPLSGDALADMKADFESLHINYTMLPQLKANDTNTMLMYASADAQRVGSWYTMYQEKVLQETGKVLPEMKGITMDQYTQGAEMSAEDYMATEDPKQKASVEAELHRAEAPKKNLNEDPDYLRMDANPAYEKVIVNGSLVAGMQREGAFISRIPGSTDSYLVCNNRNVFESSIPTAGGKGKAYIMFLPKDGRNLIMDRNGEWKEGMSTKELMKHYDPVEWDHAKTVTDHLEKTAKAVERIKK</sequence>
<comment type="caution">
    <text evidence="1">The sequence shown here is derived from an EMBL/GenBank/DDBJ whole genome shotgun (WGS) entry which is preliminary data.</text>
</comment>
<organism evidence="1 2">
    <name type="scientific">Blautia hominis</name>
    <dbReference type="NCBI Taxonomy" id="2025493"/>
    <lineage>
        <taxon>Bacteria</taxon>
        <taxon>Bacillati</taxon>
        <taxon>Bacillota</taxon>
        <taxon>Clostridia</taxon>
        <taxon>Lachnospirales</taxon>
        <taxon>Lachnospiraceae</taxon>
        <taxon>Blautia</taxon>
    </lineage>
</organism>
<gene>
    <name evidence="1" type="ORF">K040078D81_44490</name>
</gene>
<accession>A0ABQ0BFV9</accession>
<protein>
    <recommendedName>
        <fullName evidence="3">DUF3801 domain-containing protein</fullName>
    </recommendedName>
</protein>
<dbReference type="EMBL" id="BAABYW010000001">
    <property type="protein sequence ID" value="GAA6410332.1"/>
    <property type="molecule type" value="Genomic_DNA"/>
</dbReference>
<proteinExistence type="predicted"/>
<name>A0ABQ0BFV9_9FIRM</name>
<reference evidence="1 2" key="1">
    <citation type="submission" date="2024-04" db="EMBL/GenBank/DDBJ databases">
        <title>Defined microbial consortia suppress multidrug-resistant proinflammatory Enterobacteriaceae via ecological control.</title>
        <authorList>
            <person name="Furuichi M."/>
            <person name="Kawaguchi T."/>
            <person name="Pust M."/>
            <person name="Yasuma K."/>
            <person name="Plichta D."/>
            <person name="Hasegawa N."/>
            <person name="Ohya T."/>
            <person name="Bhattarai S."/>
            <person name="Sasajima S."/>
            <person name="Aoto Y."/>
            <person name="Tuganbaev T."/>
            <person name="Yaginuma M."/>
            <person name="Ueda M."/>
            <person name="Okahashi N."/>
            <person name="Amafuji K."/>
            <person name="Kiridooshi Y."/>
            <person name="Sugita K."/>
            <person name="Strazar M."/>
            <person name="Skelly A."/>
            <person name="Suda W."/>
            <person name="Hattori M."/>
            <person name="Nakamoto N."/>
            <person name="Caballero S."/>
            <person name="Norman J."/>
            <person name="Olle B."/>
            <person name="Tanoue T."/>
            <person name="Arita M."/>
            <person name="Bucci V."/>
            <person name="Atarashi K."/>
            <person name="Xavier R."/>
            <person name="Honda K."/>
        </authorList>
    </citation>
    <scope>NUCLEOTIDE SEQUENCE [LARGE SCALE GENOMIC DNA]</scope>
    <source>
        <strain evidence="2">k04-0078-D8-1</strain>
    </source>
</reference>
<dbReference type="RefSeq" id="WP_390408696.1">
    <property type="nucleotide sequence ID" value="NZ_BAABYW010000001.1"/>
</dbReference>
<evidence type="ECO:0000313" key="1">
    <source>
        <dbReference type="EMBL" id="GAA6410332.1"/>
    </source>
</evidence>
<evidence type="ECO:0008006" key="3">
    <source>
        <dbReference type="Google" id="ProtNLM"/>
    </source>
</evidence>
<keyword evidence="2" id="KW-1185">Reference proteome</keyword>
<evidence type="ECO:0000313" key="2">
    <source>
        <dbReference type="Proteomes" id="UP001600943"/>
    </source>
</evidence>
<dbReference type="Proteomes" id="UP001600943">
    <property type="component" value="Unassembled WGS sequence"/>
</dbReference>